<dbReference type="InterPro" id="IPR008927">
    <property type="entry name" value="6-PGluconate_DH-like_C_sf"/>
</dbReference>
<proteinExistence type="inferred from homology"/>
<dbReference type="HAMAP" id="MF_01925">
    <property type="entry name" value="P5C_reductase"/>
    <property type="match status" value="1"/>
</dbReference>
<dbReference type="EC" id="1.5.1.2" evidence="9 10"/>
<evidence type="ECO:0000313" key="15">
    <source>
        <dbReference type="EMBL" id="SHO50033.1"/>
    </source>
</evidence>
<feature type="binding site" evidence="11">
    <location>
        <begin position="7"/>
        <end position="12"/>
    </location>
    <ligand>
        <name>NADP(+)</name>
        <dbReference type="ChEBI" id="CHEBI:58349"/>
    </ligand>
</feature>
<dbReference type="NCBIfam" id="TIGR00112">
    <property type="entry name" value="proC"/>
    <property type="match status" value="1"/>
</dbReference>
<dbReference type="PANTHER" id="PTHR11645:SF0">
    <property type="entry name" value="PYRROLINE-5-CARBOXYLATE REDUCTASE 3"/>
    <property type="match status" value="1"/>
</dbReference>
<evidence type="ECO:0000256" key="5">
    <source>
        <dbReference type="ARBA" id="ARBA00022650"/>
    </source>
</evidence>
<evidence type="ECO:0000256" key="11">
    <source>
        <dbReference type="PIRSR" id="PIRSR000193-1"/>
    </source>
</evidence>
<dbReference type="FunFam" id="1.10.3730.10:FF:000001">
    <property type="entry name" value="Pyrroline-5-carboxylate reductase"/>
    <property type="match status" value="1"/>
</dbReference>
<dbReference type="SUPFAM" id="SSF51735">
    <property type="entry name" value="NAD(P)-binding Rossmann-fold domains"/>
    <property type="match status" value="1"/>
</dbReference>
<dbReference type="AlphaFoldDB" id="A0A1M7YBN7"/>
<comment type="catalytic activity">
    <reaction evidence="9 12">
        <text>L-proline + NADP(+) = (S)-1-pyrroline-5-carboxylate + NADPH + 2 H(+)</text>
        <dbReference type="Rhea" id="RHEA:14109"/>
        <dbReference type="ChEBI" id="CHEBI:15378"/>
        <dbReference type="ChEBI" id="CHEBI:17388"/>
        <dbReference type="ChEBI" id="CHEBI:57783"/>
        <dbReference type="ChEBI" id="CHEBI:58349"/>
        <dbReference type="ChEBI" id="CHEBI:60039"/>
        <dbReference type="EC" id="1.5.1.2"/>
    </reaction>
</comment>
<dbReference type="PIRSF" id="PIRSF000193">
    <property type="entry name" value="Pyrrol-5-carb_rd"/>
    <property type="match status" value="1"/>
</dbReference>
<evidence type="ECO:0000256" key="6">
    <source>
        <dbReference type="ARBA" id="ARBA00022857"/>
    </source>
</evidence>
<evidence type="ECO:0000256" key="1">
    <source>
        <dbReference type="ARBA" id="ARBA00004496"/>
    </source>
</evidence>
<dbReference type="OrthoDB" id="9805754at2"/>
<dbReference type="PROSITE" id="PS00521">
    <property type="entry name" value="P5CR"/>
    <property type="match status" value="1"/>
</dbReference>
<comment type="function">
    <text evidence="8 9">Catalyzes the reduction of 1-pyrroline-5-carboxylate (PCA) to L-proline.</text>
</comment>
<dbReference type="InterPro" id="IPR036291">
    <property type="entry name" value="NAD(P)-bd_dom_sf"/>
</dbReference>
<dbReference type="EMBL" id="FRFD01000007">
    <property type="protein sequence ID" value="SHO50033.1"/>
    <property type="molecule type" value="Genomic_DNA"/>
</dbReference>
<dbReference type="InterPro" id="IPR000304">
    <property type="entry name" value="Pyrroline-COOH_reductase"/>
</dbReference>
<dbReference type="InterPro" id="IPR053790">
    <property type="entry name" value="P5CR-like_CS"/>
</dbReference>
<dbReference type="Proteomes" id="UP000184612">
    <property type="component" value="Unassembled WGS sequence"/>
</dbReference>
<keyword evidence="7 9" id="KW-0560">Oxidoreductase</keyword>
<comment type="pathway">
    <text evidence="9 12">Amino-acid biosynthesis; L-proline biosynthesis; L-proline from L-glutamate 5-semialdehyde: step 1/1.</text>
</comment>
<dbReference type="GO" id="GO:0004735">
    <property type="term" value="F:pyrroline-5-carboxylate reductase activity"/>
    <property type="evidence" value="ECO:0007669"/>
    <property type="project" value="UniProtKB-UniRule"/>
</dbReference>
<dbReference type="RefSeq" id="WP_073589235.1">
    <property type="nucleotide sequence ID" value="NZ_FRFD01000007.1"/>
</dbReference>
<evidence type="ECO:0000256" key="7">
    <source>
        <dbReference type="ARBA" id="ARBA00023002"/>
    </source>
</evidence>
<keyword evidence="3 9" id="KW-0963">Cytoplasm</keyword>
<dbReference type="Pfam" id="PF14748">
    <property type="entry name" value="P5CR_dimer"/>
    <property type="match status" value="1"/>
</dbReference>
<accession>A0A1M7YBN7</accession>
<organism evidence="15 16">
    <name type="scientific">Anaerocolumna xylanovorans DSM 12503</name>
    <dbReference type="NCBI Taxonomy" id="1121345"/>
    <lineage>
        <taxon>Bacteria</taxon>
        <taxon>Bacillati</taxon>
        <taxon>Bacillota</taxon>
        <taxon>Clostridia</taxon>
        <taxon>Lachnospirales</taxon>
        <taxon>Lachnospiraceae</taxon>
        <taxon>Anaerocolumna</taxon>
    </lineage>
</organism>
<reference evidence="15 16" key="1">
    <citation type="submission" date="2016-12" db="EMBL/GenBank/DDBJ databases">
        <authorList>
            <person name="Song W.-J."/>
            <person name="Kurnit D.M."/>
        </authorList>
    </citation>
    <scope>NUCLEOTIDE SEQUENCE [LARGE SCALE GENOMIC DNA]</scope>
    <source>
        <strain evidence="15 16">DSM 12503</strain>
    </source>
</reference>
<evidence type="ECO:0000256" key="3">
    <source>
        <dbReference type="ARBA" id="ARBA00022490"/>
    </source>
</evidence>
<dbReference type="InterPro" id="IPR029036">
    <property type="entry name" value="P5CR_dimer"/>
</dbReference>
<evidence type="ECO:0000256" key="2">
    <source>
        <dbReference type="ARBA" id="ARBA00005525"/>
    </source>
</evidence>
<evidence type="ECO:0000256" key="9">
    <source>
        <dbReference type="HAMAP-Rule" id="MF_01925"/>
    </source>
</evidence>
<evidence type="ECO:0000259" key="14">
    <source>
        <dbReference type="Pfam" id="PF14748"/>
    </source>
</evidence>
<feature type="domain" description="Pyrroline-5-carboxylate reductase catalytic N-terminal" evidence="13">
    <location>
        <begin position="3"/>
        <end position="96"/>
    </location>
</feature>
<dbReference type="GO" id="GO:0055129">
    <property type="term" value="P:L-proline biosynthetic process"/>
    <property type="evidence" value="ECO:0007669"/>
    <property type="project" value="UniProtKB-UniRule"/>
</dbReference>
<keyword evidence="4 9" id="KW-0028">Amino-acid biosynthesis</keyword>
<dbReference type="InterPro" id="IPR028939">
    <property type="entry name" value="P5C_Rdtase_cat_N"/>
</dbReference>
<protein>
    <recommendedName>
        <fullName evidence="9 10">Pyrroline-5-carboxylate reductase</fullName>
        <shortName evidence="9">P5C reductase</shortName>
        <shortName evidence="9">P5CR</shortName>
        <ecNumber evidence="9 10">1.5.1.2</ecNumber>
    </recommendedName>
    <alternativeName>
        <fullName evidence="9">PCA reductase</fullName>
    </alternativeName>
</protein>
<evidence type="ECO:0000256" key="4">
    <source>
        <dbReference type="ARBA" id="ARBA00022605"/>
    </source>
</evidence>
<dbReference type="STRING" id="1121345.SAMN02745217_02542"/>
<comment type="similarity">
    <text evidence="2 9 12">Belongs to the pyrroline-5-carboxylate reductase family.</text>
</comment>
<comment type="catalytic activity">
    <reaction evidence="9">
        <text>L-proline + NAD(+) = (S)-1-pyrroline-5-carboxylate + NADH + 2 H(+)</text>
        <dbReference type="Rhea" id="RHEA:14105"/>
        <dbReference type="ChEBI" id="CHEBI:15378"/>
        <dbReference type="ChEBI" id="CHEBI:17388"/>
        <dbReference type="ChEBI" id="CHEBI:57540"/>
        <dbReference type="ChEBI" id="CHEBI:57945"/>
        <dbReference type="ChEBI" id="CHEBI:60039"/>
        <dbReference type="EC" id="1.5.1.2"/>
    </reaction>
</comment>
<evidence type="ECO:0000313" key="16">
    <source>
        <dbReference type="Proteomes" id="UP000184612"/>
    </source>
</evidence>
<evidence type="ECO:0000259" key="13">
    <source>
        <dbReference type="Pfam" id="PF03807"/>
    </source>
</evidence>
<evidence type="ECO:0000256" key="8">
    <source>
        <dbReference type="ARBA" id="ARBA00058118"/>
    </source>
</evidence>
<dbReference type="SUPFAM" id="SSF48179">
    <property type="entry name" value="6-phosphogluconate dehydrogenase C-terminal domain-like"/>
    <property type="match status" value="1"/>
</dbReference>
<evidence type="ECO:0000256" key="12">
    <source>
        <dbReference type="RuleBase" id="RU003903"/>
    </source>
</evidence>
<dbReference type="Gene3D" id="1.10.3730.10">
    <property type="entry name" value="ProC C-terminal domain-like"/>
    <property type="match status" value="1"/>
</dbReference>
<dbReference type="GO" id="GO:0005737">
    <property type="term" value="C:cytoplasm"/>
    <property type="evidence" value="ECO:0007669"/>
    <property type="project" value="UniProtKB-SubCell"/>
</dbReference>
<feature type="binding site" evidence="11">
    <location>
        <begin position="67"/>
        <end position="70"/>
    </location>
    <ligand>
        <name>NADP(+)</name>
        <dbReference type="ChEBI" id="CHEBI:58349"/>
    </ligand>
</feature>
<sequence>MNKIGFIGAGNMGLPMIIGAARVFGTEPILFTNKREERKEYVHQKTGVAYTEDNKSLAEACKYIVLAVKPQFFGDVYKDIKESLNSDHIIISIAAGITIDSIKQALGESIRVVRAMPNTPALVGEGMSALCFSKDEYSTVEKELINLFFQSFGKFEIFDENLMNSVVCASGSSPAYVYMFIEALADSAVKYGIPRDKAYKLTAQAVLGAAKMVLETGEHPGKLKDQVCSPGGTTIAAVEALEEYGFRNAVMKATDACYEKSVSLNK</sequence>
<dbReference type="Pfam" id="PF03807">
    <property type="entry name" value="F420_oxidored"/>
    <property type="match status" value="1"/>
</dbReference>
<dbReference type="FunFam" id="3.40.50.720:FF:000190">
    <property type="entry name" value="Pyrroline-5-carboxylate reductase"/>
    <property type="match status" value="1"/>
</dbReference>
<keyword evidence="6 9" id="KW-0521">NADP</keyword>
<dbReference type="UniPathway" id="UPA00098">
    <property type="reaction ID" value="UER00361"/>
</dbReference>
<comment type="subcellular location">
    <subcellularLocation>
        <location evidence="1 9">Cytoplasm</location>
    </subcellularLocation>
</comment>
<evidence type="ECO:0000256" key="10">
    <source>
        <dbReference type="NCBIfam" id="TIGR00112"/>
    </source>
</evidence>
<gene>
    <name evidence="9" type="primary">proC</name>
    <name evidence="15" type="ORF">SAMN02745217_02542</name>
</gene>
<dbReference type="PANTHER" id="PTHR11645">
    <property type="entry name" value="PYRROLINE-5-CARBOXYLATE REDUCTASE"/>
    <property type="match status" value="1"/>
</dbReference>
<feature type="domain" description="Pyrroline-5-carboxylate reductase dimerisation" evidence="14">
    <location>
        <begin position="160"/>
        <end position="263"/>
    </location>
</feature>
<name>A0A1M7YBN7_9FIRM</name>
<keyword evidence="16" id="KW-1185">Reference proteome</keyword>
<dbReference type="Gene3D" id="3.40.50.720">
    <property type="entry name" value="NAD(P)-binding Rossmann-like Domain"/>
    <property type="match status" value="1"/>
</dbReference>
<feature type="binding site" evidence="11">
    <location>
        <position position="54"/>
    </location>
    <ligand>
        <name>NADPH</name>
        <dbReference type="ChEBI" id="CHEBI:57783"/>
    </ligand>
</feature>
<keyword evidence="5 9" id="KW-0641">Proline biosynthesis</keyword>